<evidence type="ECO:0000256" key="5">
    <source>
        <dbReference type="ARBA" id="ARBA00023315"/>
    </source>
</evidence>
<organism evidence="8 9">
    <name type="scientific">Pelagibaculum spongiae</name>
    <dbReference type="NCBI Taxonomy" id="2080658"/>
    <lineage>
        <taxon>Bacteria</taxon>
        <taxon>Pseudomonadati</taxon>
        <taxon>Pseudomonadota</taxon>
        <taxon>Gammaproteobacteria</taxon>
        <taxon>Oceanospirillales</taxon>
        <taxon>Pelagibaculum</taxon>
    </lineage>
</organism>
<keyword evidence="5" id="KW-0012">Acyltransferase</keyword>
<dbReference type="CDD" id="cd07989">
    <property type="entry name" value="LPLAT_AGPAT-like"/>
    <property type="match status" value="1"/>
</dbReference>
<feature type="domain" description="Phospholipid/glycerol acyltransferase" evidence="7">
    <location>
        <begin position="78"/>
        <end position="189"/>
    </location>
</feature>
<protein>
    <recommendedName>
        <fullName evidence="7">Phospholipid/glycerol acyltransferase domain-containing protein</fullName>
    </recommendedName>
</protein>
<evidence type="ECO:0000256" key="6">
    <source>
        <dbReference type="SAM" id="Phobius"/>
    </source>
</evidence>
<evidence type="ECO:0000256" key="1">
    <source>
        <dbReference type="ARBA" id="ARBA00005189"/>
    </source>
</evidence>
<dbReference type="Pfam" id="PF01553">
    <property type="entry name" value="Acyltransferase"/>
    <property type="match status" value="1"/>
</dbReference>
<evidence type="ECO:0000256" key="2">
    <source>
        <dbReference type="ARBA" id="ARBA00022516"/>
    </source>
</evidence>
<evidence type="ECO:0000313" key="8">
    <source>
        <dbReference type="EMBL" id="PVZ62954.1"/>
    </source>
</evidence>
<dbReference type="PANTHER" id="PTHR10434:SF64">
    <property type="entry name" value="1-ACYL-SN-GLYCEROL-3-PHOSPHATE ACYLTRANSFERASE-RELATED"/>
    <property type="match status" value="1"/>
</dbReference>
<keyword evidence="9" id="KW-1185">Reference proteome</keyword>
<keyword evidence="3" id="KW-0808">Transferase</keyword>
<evidence type="ECO:0000259" key="7">
    <source>
        <dbReference type="SMART" id="SM00563"/>
    </source>
</evidence>
<dbReference type="GO" id="GO:0003841">
    <property type="term" value="F:1-acylglycerol-3-phosphate O-acyltransferase activity"/>
    <property type="evidence" value="ECO:0007669"/>
    <property type="project" value="TreeGrafter"/>
</dbReference>
<dbReference type="EMBL" id="QDDL01000017">
    <property type="protein sequence ID" value="PVZ62954.1"/>
    <property type="molecule type" value="Genomic_DNA"/>
</dbReference>
<dbReference type="GO" id="GO:0006654">
    <property type="term" value="P:phosphatidic acid biosynthetic process"/>
    <property type="evidence" value="ECO:0007669"/>
    <property type="project" value="TreeGrafter"/>
</dbReference>
<name>A0A2V1GUJ7_9GAMM</name>
<keyword evidence="4" id="KW-0443">Lipid metabolism</keyword>
<keyword evidence="6" id="KW-0812">Transmembrane</keyword>
<dbReference type="Proteomes" id="UP000244906">
    <property type="component" value="Unassembled WGS sequence"/>
</dbReference>
<dbReference type="PANTHER" id="PTHR10434">
    <property type="entry name" value="1-ACYL-SN-GLYCEROL-3-PHOSPHATE ACYLTRANSFERASE"/>
    <property type="match status" value="1"/>
</dbReference>
<evidence type="ECO:0000256" key="4">
    <source>
        <dbReference type="ARBA" id="ARBA00023098"/>
    </source>
</evidence>
<dbReference type="SMART" id="SM00563">
    <property type="entry name" value="PlsC"/>
    <property type="match status" value="1"/>
</dbReference>
<evidence type="ECO:0000313" key="9">
    <source>
        <dbReference type="Proteomes" id="UP000244906"/>
    </source>
</evidence>
<dbReference type="AlphaFoldDB" id="A0A2V1GUJ7"/>
<feature type="transmembrane region" description="Helical" evidence="6">
    <location>
        <begin position="12"/>
        <end position="37"/>
    </location>
</feature>
<sequence>MLFMINRLLIQATIPIKLLLIVFLLIYGYFLAIYVAIVKCPQQQRRLQLKLARHWQQLFLKIIGVKVKTFGQALQPGSLVVSNHISWLDIVITGSQQSVFFLAKSEVRQWPLIGKLATLAGTLFINRQGHCSRSINRQIAESLHRQQSVLIYAEGTSSDGQSVLNFHPKLFSSAIIAKKPIQPILIQYFTGQSADYQIAPFIGDDTFHQHLFRLLAAPPITAHIHYLPCINSELLTDENNNARILAQQSCISIRAKHQHSRHQIQQPSPVKALLDSL</sequence>
<keyword evidence="6" id="KW-1133">Transmembrane helix</keyword>
<gene>
    <name evidence="8" type="ORF">DC094_21540</name>
</gene>
<evidence type="ECO:0000256" key="3">
    <source>
        <dbReference type="ARBA" id="ARBA00022679"/>
    </source>
</evidence>
<proteinExistence type="predicted"/>
<comment type="pathway">
    <text evidence="1">Lipid metabolism.</text>
</comment>
<dbReference type="InterPro" id="IPR002123">
    <property type="entry name" value="Plipid/glycerol_acylTrfase"/>
</dbReference>
<accession>A0A2V1GUJ7</accession>
<reference evidence="8 9" key="1">
    <citation type="submission" date="2018-04" db="EMBL/GenBank/DDBJ databases">
        <title>Thalassorhabdus spongiae gen. nov., sp. nov., isolated from a marine sponge in South-West Iceland.</title>
        <authorList>
            <person name="Knobloch S."/>
            <person name="Daussin A."/>
            <person name="Johannsson R."/>
            <person name="Marteinsson V.T."/>
        </authorList>
    </citation>
    <scope>NUCLEOTIDE SEQUENCE [LARGE SCALE GENOMIC DNA]</scope>
    <source>
        <strain evidence="8 9">Hp12</strain>
    </source>
</reference>
<dbReference type="SUPFAM" id="SSF69593">
    <property type="entry name" value="Glycerol-3-phosphate (1)-acyltransferase"/>
    <property type="match status" value="1"/>
</dbReference>
<comment type="caution">
    <text evidence="8">The sequence shown here is derived from an EMBL/GenBank/DDBJ whole genome shotgun (WGS) entry which is preliminary data.</text>
</comment>
<keyword evidence="2" id="KW-0444">Lipid biosynthesis</keyword>
<keyword evidence="6" id="KW-0472">Membrane</keyword>